<accession>A0A821BXV6</accession>
<gene>
    <name evidence="2" type="ORF">TSG867_LOCUS27690</name>
</gene>
<comment type="caution">
    <text evidence="2">The sequence shown here is derived from an EMBL/GenBank/DDBJ whole genome shotgun (WGS) entry which is preliminary data.</text>
</comment>
<feature type="region of interest" description="Disordered" evidence="1">
    <location>
        <begin position="105"/>
        <end position="201"/>
    </location>
</feature>
<dbReference type="EMBL" id="CAJOBQ010003224">
    <property type="protein sequence ID" value="CAF4598858.1"/>
    <property type="molecule type" value="Genomic_DNA"/>
</dbReference>
<feature type="compositionally biased region" description="Low complexity" evidence="1">
    <location>
        <begin position="115"/>
        <end position="124"/>
    </location>
</feature>
<reference evidence="2" key="1">
    <citation type="submission" date="2021-02" db="EMBL/GenBank/DDBJ databases">
        <authorList>
            <person name="Nowell W R."/>
        </authorList>
    </citation>
    <scope>NUCLEOTIDE SEQUENCE</scope>
</reference>
<dbReference type="AlphaFoldDB" id="A0A821BXV6"/>
<name>A0A821BXV6_9BILA</name>
<feature type="region of interest" description="Disordered" evidence="1">
    <location>
        <begin position="1"/>
        <end position="24"/>
    </location>
</feature>
<evidence type="ECO:0000256" key="1">
    <source>
        <dbReference type="SAM" id="MobiDB-lite"/>
    </source>
</evidence>
<feature type="non-terminal residue" evidence="2">
    <location>
        <position position="1"/>
    </location>
</feature>
<feature type="compositionally biased region" description="Polar residues" evidence="1">
    <location>
        <begin position="141"/>
        <end position="188"/>
    </location>
</feature>
<proteinExistence type="predicted"/>
<dbReference type="Proteomes" id="UP000663862">
    <property type="component" value="Unassembled WGS sequence"/>
</dbReference>
<evidence type="ECO:0000313" key="3">
    <source>
        <dbReference type="Proteomes" id="UP000663862"/>
    </source>
</evidence>
<protein>
    <submittedName>
        <fullName evidence="2">Uncharacterized protein</fullName>
    </submittedName>
</protein>
<sequence length="201" mass="21906">TYARIKSSKETKQKASTVTSTKHRGRFIELKKTTTKTSSSNGTPKKIVNVTPIIDTPGSSLVRRASGLKDLIHKFEVIPPKPKRATIDNESSTEVDQDEKINLNHSIDDQHQHRPPTLTSTPKSKTIDIPDLLQNVEKESSSTLTKPILRHSNSSRQTASFDSAASMVSASESITTIGSSTRKPTSTARPLMLAANKAESS</sequence>
<evidence type="ECO:0000313" key="2">
    <source>
        <dbReference type="EMBL" id="CAF4598858.1"/>
    </source>
</evidence>
<organism evidence="2 3">
    <name type="scientific">Rotaria socialis</name>
    <dbReference type="NCBI Taxonomy" id="392032"/>
    <lineage>
        <taxon>Eukaryota</taxon>
        <taxon>Metazoa</taxon>
        <taxon>Spiralia</taxon>
        <taxon>Gnathifera</taxon>
        <taxon>Rotifera</taxon>
        <taxon>Eurotatoria</taxon>
        <taxon>Bdelloidea</taxon>
        <taxon>Philodinida</taxon>
        <taxon>Philodinidae</taxon>
        <taxon>Rotaria</taxon>
    </lineage>
</organism>